<feature type="transmembrane region" description="Helical" evidence="1">
    <location>
        <begin position="500"/>
        <end position="523"/>
    </location>
</feature>
<organism evidence="3 4">
    <name type="scientific">Orchesella cincta</name>
    <name type="common">Springtail</name>
    <name type="synonym">Podura cincta</name>
    <dbReference type="NCBI Taxonomy" id="48709"/>
    <lineage>
        <taxon>Eukaryota</taxon>
        <taxon>Metazoa</taxon>
        <taxon>Ecdysozoa</taxon>
        <taxon>Arthropoda</taxon>
        <taxon>Hexapoda</taxon>
        <taxon>Collembola</taxon>
        <taxon>Entomobryomorpha</taxon>
        <taxon>Entomobryoidea</taxon>
        <taxon>Orchesellidae</taxon>
        <taxon>Orchesellinae</taxon>
        <taxon>Orchesella</taxon>
    </lineage>
</organism>
<protein>
    <recommendedName>
        <fullName evidence="5">Ferric-chelate reductase 1</fullName>
    </recommendedName>
</protein>
<proteinExistence type="predicted"/>
<accession>A0A1D2M8Q7</accession>
<dbReference type="OrthoDB" id="8297071at2759"/>
<comment type="caution">
    <text evidence="3">The sequence shown here is derived from an EMBL/GenBank/DDBJ whole genome shotgun (WGS) entry which is preliminary data.</text>
</comment>
<keyword evidence="2" id="KW-0732">Signal</keyword>
<feature type="transmembrane region" description="Helical" evidence="1">
    <location>
        <begin position="580"/>
        <end position="598"/>
    </location>
</feature>
<dbReference type="STRING" id="48709.A0A1D2M8Q7"/>
<keyword evidence="4" id="KW-1185">Reference proteome</keyword>
<reference evidence="3 4" key="1">
    <citation type="journal article" date="2016" name="Genome Biol. Evol.">
        <title>Gene Family Evolution Reflects Adaptation to Soil Environmental Stressors in the Genome of the Collembolan Orchesella cincta.</title>
        <authorList>
            <person name="Faddeeva-Vakhrusheva A."/>
            <person name="Derks M.F."/>
            <person name="Anvar S.Y."/>
            <person name="Agamennone V."/>
            <person name="Suring W."/>
            <person name="Smit S."/>
            <person name="van Straalen N.M."/>
            <person name="Roelofs D."/>
        </authorList>
    </citation>
    <scope>NUCLEOTIDE SEQUENCE [LARGE SCALE GENOMIC DNA]</scope>
    <source>
        <tissue evidence="3">Mixed pool</tissue>
    </source>
</reference>
<keyword evidence="1" id="KW-1133">Transmembrane helix</keyword>
<keyword evidence="1" id="KW-0812">Transmembrane</keyword>
<dbReference type="AlphaFoldDB" id="A0A1D2M8Q7"/>
<dbReference type="Proteomes" id="UP000094527">
    <property type="component" value="Unassembled WGS sequence"/>
</dbReference>
<feature type="transmembrane region" description="Helical" evidence="1">
    <location>
        <begin position="652"/>
        <end position="680"/>
    </location>
</feature>
<evidence type="ECO:0000256" key="1">
    <source>
        <dbReference type="SAM" id="Phobius"/>
    </source>
</evidence>
<evidence type="ECO:0000256" key="2">
    <source>
        <dbReference type="SAM" id="SignalP"/>
    </source>
</evidence>
<feature type="transmembrane region" description="Helical" evidence="1">
    <location>
        <begin position="718"/>
        <end position="740"/>
    </location>
</feature>
<sequence length="778" mass="88012">MILLLLLLFEAQLNSRCFPVEGHPTVQCVQTGSGYITPGVYQPSWHLRQGSFTIGAKNFDSAYGGAMSSSTGVWSQDPDAPKKMFLDSKQCPYRWHHESTHEVQLCDELDTRVKLRVNAVQQTDASGKKHTLAGWLHFEVELVDKSDSIRMVYAQMYDEYLNAIGEFITDPAEQCVASDPDKLVTPSLFQYLPCSAIGAREDKPSQALYMVHSEDLIKKSLKGSKYLPKEELNWGLHFTWRMNEYWCSRHYRITPMIFILTKNNIENWVKTTNNGATADDTFRFLRKQGAWKLYRKIPNYWLLPDWFGAADIKHPERGPVQCNSPVFVGTGFNESLTGEAPWIKGLKKHNTTQEYFYWKNRYLVATHGNIKLSGSIICQQNPYYIIEYSTFVGRCKKHIDTEKQTSHEFYQTCNTNKSSPEFDGLSVNFIIHKNYTNDLHAFRKASCNKTCRAPETEEDVVDIANLPDLKRNGTETVIVEESHKHRSKDSVAKFWRGRKFHGILCVICTMFVTPVSLFAARYYKETGMKHVFAGLQIWYWIHVTNSLGLFAIYFSSQMAIRPSISSWGHSEDSFAKVHYILGWISHGIFILLLVFGGVRGGTHGSAVAVRKMVMTAHSVVGFAQYMINIFLVLISTWIPASPTADACDEDGFPIGFSTVAILTFSWVVVDIMFHSLLMFFQVSGDSRLGFQRPWYCPIVPILPGDSTSDMRGSFVRQIVFIVYVGTSGGFTLATILNLGLKRQVAGCIFGEMTCKSPVGCTGAALAICKHLKYTECDV</sequence>
<evidence type="ECO:0000313" key="4">
    <source>
        <dbReference type="Proteomes" id="UP000094527"/>
    </source>
</evidence>
<feature type="chain" id="PRO_5008903617" description="Ferric-chelate reductase 1" evidence="2">
    <location>
        <begin position="18"/>
        <end position="778"/>
    </location>
</feature>
<name>A0A1D2M8Q7_ORCCI</name>
<gene>
    <name evidence="3" type="ORF">Ocin01_17315</name>
</gene>
<feature type="transmembrane region" description="Helical" evidence="1">
    <location>
        <begin position="535"/>
        <end position="560"/>
    </location>
</feature>
<evidence type="ECO:0008006" key="5">
    <source>
        <dbReference type="Google" id="ProtNLM"/>
    </source>
</evidence>
<evidence type="ECO:0000313" key="3">
    <source>
        <dbReference type="EMBL" id="ODM89367.1"/>
    </source>
</evidence>
<feature type="signal peptide" evidence="2">
    <location>
        <begin position="1"/>
        <end position="17"/>
    </location>
</feature>
<feature type="transmembrane region" description="Helical" evidence="1">
    <location>
        <begin position="619"/>
        <end position="640"/>
    </location>
</feature>
<keyword evidence="1" id="KW-0472">Membrane</keyword>
<dbReference type="EMBL" id="LJIJ01002691">
    <property type="protein sequence ID" value="ODM89367.1"/>
    <property type="molecule type" value="Genomic_DNA"/>
</dbReference>